<evidence type="ECO:0000256" key="1">
    <source>
        <dbReference type="SAM" id="Coils"/>
    </source>
</evidence>
<comment type="caution">
    <text evidence="2">The sequence shown here is derived from an EMBL/GenBank/DDBJ whole genome shotgun (WGS) entry which is preliminary data.</text>
</comment>
<evidence type="ECO:0000313" key="2">
    <source>
        <dbReference type="EMBL" id="VTT78483.1"/>
    </source>
</evidence>
<proteinExistence type="predicted"/>
<reference evidence="2" key="1">
    <citation type="submission" date="2019-05" db="EMBL/GenBank/DDBJ databases">
        <authorList>
            <person name="Piombo E."/>
        </authorList>
    </citation>
    <scope>NUCLEOTIDE SEQUENCE</scope>
    <source>
        <strain evidence="2">C2S</strain>
    </source>
</reference>
<evidence type="ECO:0000313" key="3">
    <source>
        <dbReference type="Proteomes" id="UP000760494"/>
    </source>
</evidence>
<dbReference type="EMBL" id="CABFJX010000393">
    <property type="protein sequence ID" value="VTT78483.1"/>
    <property type="molecule type" value="Genomic_DNA"/>
</dbReference>
<protein>
    <submittedName>
        <fullName evidence="2">Uncharacterized protein</fullName>
    </submittedName>
</protein>
<dbReference type="Proteomes" id="UP000760494">
    <property type="component" value="Unassembled WGS sequence"/>
</dbReference>
<name>A0A9Q9RXT3_FUSFU</name>
<keyword evidence="1" id="KW-0175">Coiled coil</keyword>
<sequence length="421" mass="48962">MADSTTLTKPTAEEDGLKIVSMMPFANRTFVIPSRVEKYPSSDISHYDWRYLEPSRATSNKMQDLIYKELKTRFFQYYAESLRLEARFKLGWRGDGSMTNINTLRLPGSGIDSWGLADYFNKEVMVYFEHNSVDTFQSGKIAGYIFREWLQLTNGRPFFKRSAFFGKPVYLQEGGPQRLGQLSVFHDDLSLYVTAHAEDLVEFRRWTGEMPPEDDIPGKVQPWREYGYFMCHLFCSLYLVVDKQSYPLTAGPYDNPRGLRGYDRIHDMEHYTERELDQCTVLLVKTGDDAHLSSPVTFNPLFEAGLAMHVNRDDYSGGPKDEETVVRVKLGTAVRFVWELLQKEKESFEELETQAQMWEEEQNSLLETWLEDVMSHCDEIGVDNNDHMWVASRRAIARANGKAFDNDQVYPLWGRLRQWDL</sequence>
<gene>
    <name evidence="2" type="ORF">C2S_11090</name>
</gene>
<organism evidence="2 3">
    <name type="scientific">Fusarium fujikuroi</name>
    <name type="common">Bakanae and foot rot disease fungus</name>
    <name type="synonym">Gibberella fujikuroi</name>
    <dbReference type="NCBI Taxonomy" id="5127"/>
    <lineage>
        <taxon>Eukaryota</taxon>
        <taxon>Fungi</taxon>
        <taxon>Dikarya</taxon>
        <taxon>Ascomycota</taxon>
        <taxon>Pezizomycotina</taxon>
        <taxon>Sordariomycetes</taxon>
        <taxon>Hypocreomycetidae</taxon>
        <taxon>Hypocreales</taxon>
        <taxon>Nectriaceae</taxon>
        <taxon>Fusarium</taxon>
        <taxon>Fusarium fujikuroi species complex</taxon>
    </lineage>
</organism>
<feature type="coiled-coil region" evidence="1">
    <location>
        <begin position="341"/>
        <end position="368"/>
    </location>
</feature>
<accession>A0A9Q9RXT3</accession>
<dbReference type="AlphaFoldDB" id="A0A9Q9RXT3"/>